<evidence type="ECO:0000313" key="8">
    <source>
        <dbReference type="Proteomes" id="UP000019116"/>
    </source>
</evidence>
<keyword evidence="5" id="KW-0472">Membrane</keyword>
<dbReference type="EnsemblPlants" id="TraesCS3D02G090500.1">
    <property type="protein sequence ID" value="TraesCS3D02G090500.1"/>
    <property type="gene ID" value="TraesCS3D02G090500"/>
</dbReference>
<name>A0A3B6GNR8_WHEAT</name>
<dbReference type="Gramene" id="TraesLAC3D03G01764220.1">
    <property type="protein sequence ID" value="TraesLAC3D03G01764220.1"/>
    <property type="gene ID" value="TraesLAC3D03G01764220"/>
</dbReference>
<dbReference type="Proteomes" id="UP000019116">
    <property type="component" value="Chromosome 3D"/>
</dbReference>
<proteinExistence type="predicted"/>
<dbReference type="OrthoDB" id="662982at2759"/>
<evidence type="ECO:0000256" key="4">
    <source>
        <dbReference type="PROSITE-ProRule" id="PRU01343"/>
    </source>
</evidence>
<keyword evidence="5" id="KW-0812">Transmembrane</keyword>
<protein>
    <recommendedName>
        <fullName evidence="6">GRF-type domain-containing protein</fullName>
    </recommendedName>
</protein>
<evidence type="ECO:0000256" key="5">
    <source>
        <dbReference type="SAM" id="Phobius"/>
    </source>
</evidence>
<evidence type="ECO:0000313" key="7">
    <source>
        <dbReference type="EnsemblPlants" id="TraesCS3D02G090500.1"/>
    </source>
</evidence>
<dbReference type="Gramene" id="TraesWEE_scaffold_043373_01G000300.1">
    <property type="protein sequence ID" value="TraesWEE_scaffold_043373_01G000300.1"/>
    <property type="gene ID" value="TraesWEE_scaffold_043373_01G000300"/>
</dbReference>
<sequence length="152" mass="17406">MCSSKSQLRSTPPASHHTASQVLPLPLIRCPECNAGFVVWFVSGTVENPGRHFYKCVRHGFGGCRFWKWENKYIQYFSARWGHLISHASVHRHVSLLEENQAWLKNIFVLGVVNLAVMAMICMLKFWMSFRPLPPDMYPACLSQCRSPYGCS</sequence>
<dbReference type="PROSITE" id="PS51999">
    <property type="entry name" value="ZF_GRF"/>
    <property type="match status" value="1"/>
</dbReference>
<dbReference type="Gramene" id="TraesCS3D03G0179600.1">
    <property type="protein sequence ID" value="TraesCS3D03G0179600.1.CDS"/>
    <property type="gene ID" value="TraesCS3D03G0179600"/>
</dbReference>
<evidence type="ECO:0000256" key="3">
    <source>
        <dbReference type="ARBA" id="ARBA00022833"/>
    </source>
</evidence>
<organism evidence="7">
    <name type="scientific">Triticum aestivum</name>
    <name type="common">Wheat</name>
    <dbReference type="NCBI Taxonomy" id="4565"/>
    <lineage>
        <taxon>Eukaryota</taxon>
        <taxon>Viridiplantae</taxon>
        <taxon>Streptophyta</taxon>
        <taxon>Embryophyta</taxon>
        <taxon>Tracheophyta</taxon>
        <taxon>Spermatophyta</taxon>
        <taxon>Magnoliopsida</taxon>
        <taxon>Liliopsida</taxon>
        <taxon>Poales</taxon>
        <taxon>Poaceae</taxon>
        <taxon>BOP clade</taxon>
        <taxon>Pooideae</taxon>
        <taxon>Triticodae</taxon>
        <taxon>Triticeae</taxon>
        <taxon>Triticinae</taxon>
        <taxon>Triticum</taxon>
    </lineage>
</organism>
<dbReference type="Gramene" id="TraesCAD_scaffold_038754_01G000200.1">
    <property type="protein sequence ID" value="TraesCAD_scaffold_038754_01G000200.1"/>
    <property type="gene ID" value="TraesCAD_scaffold_038754_01G000200"/>
</dbReference>
<dbReference type="Gramene" id="TraesSTA3D03G01817440.1">
    <property type="protein sequence ID" value="TraesSTA3D03G01817440.1"/>
    <property type="gene ID" value="TraesSTA3D03G01817440"/>
</dbReference>
<dbReference type="PANTHER" id="PTHR33680:SF7">
    <property type="entry name" value="OS02G0474200 PROTEIN"/>
    <property type="match status" value="1"/>
</dbReference>
<keyword evidence="2 4" id="KW-0863">Zinc-finger</keyword>
<dbReference type="Gramene" id="TraesARI3D03G01855000.1">
    <property type="protein sequence ID" value="TraesARI3D03G01855000.1"/>
    <property type="gene ID" value="TraesARI3D03G01855000"/>
</dbReference>
<dbReference type="Gramene" id="TraesJUL3D03G01840880.1">
    <property type="protein sequence ID" value="TraesJUL3D03G01840880.1"/>
    <property type="gene ID" value="TraesJUL3D03G01840880"/>
</dbReference>
<keyword evidence="1" id="KW-0479">Metal-binding</keyword>
<feature type="domain" description="GRF-type" evidence="6">
    <location>
        <begin position="30"/>
        <end position="73"/>
    </location>
</feature>
<dbReference type="Gramene" id="TraesMAC3D03G01821110.1">
    <property type="protein sequence ID" value="TraesMAC3D03G01821110.1"/>
    <property type="gene ID" value="TraesMAC3D03G01821110"/>
</dbReference>
<keyword evidence="8" id="KW-1185">Reference proteome</keyword>
<dbReference type="Gramene" id="TraesCS3D02G090500.1">
    <property type="protein sequence ID" value="TraesCS3D02G090500.1"/>
    <property type="gene ID" value="TraesCS3D02G090500"/>
</dbReference>
<dbReference type="GO" id="GO:0008270">
    <property type="term" value="F:zinc ion binding"/>
    <property type="evidence" value="ECO:0007669"/>
    <property type="project" value="UniProtKB-KW"/>
</dbReference>
<dbReference type="SMR" id="A0A3B6GNR8"/>
<dbReference type="Gramene" id="TraesLDM3D03G01820800.1">
    <property type="protein sequence ID" value="TraesLDM3D03G01820800.1"/>
    <property type="gene ID" value="TraesLDM3D03G01820800"/>
</dbReference>
<keyword evidence="3" id="KW-0862">Zinc</keyword>
<dbReference type="InterPro" id="IPR010666">
    <property type="entry name" value="Znf_GRF"/>
</dbReference>
<dbReference type="PANTHER" id="PTHR33680">
    <property type="entry name" value="OS07G0190500 PROTEIN"/>
    <property type="match status" value="1"/>
</dbReference>
<evidence type="ECO:0000259" key="6">
    <source>
        <dbReference type="PROSITE" id="PS51999"/>
    </source>
</evidence>
<keyword evidence="5" id="KW-1133">Transmembrane helix</keyword>
<reference evidence="7" key="2">
    <citation type="submission" date="2018-10" db="UniProtKB">
        <authorList>
            <consortium name="EnsemblPlants"/>
        </authorList>
    </citation>
    <scope>IDENTIFICATION</scope>
</reference>
<evidence type="ECO:0000256" key="1">
    <source>
        <dbReference type="ARBA" id="ARBA00022723"/>
    </source>
</evidence>
<dbReference type="AlphaFoldDB" id="A0A3B6GNR8"/>
<dbReference type="Gramene" id="TraesROB_scaffold_036779_01G000300.1">
    <property type="protein sequence ID" value="TraesROB_scaffold_036779_01G000300.1"/>
    <property type="gene ID" value="TraesROB_scaffold_036779_01G000300"/>
</dbReference>
<feature type="transmembrane region" description="Helical" evidence="5">
    <location>
        <begin position="107"/>
        <end position="128"/>
    </location>
</feature>
<evidence type="ECO:0000256" key="2">
    <source>
        <dbReference type="ARBA" id="ARBA00022771"/>
    </source>
</evidence>
<dbReference type="Gramene" id="TraesCLE_scaffold_028956_01G000300.1">
    <property type="protein sequence ID" value="TraesCLE_scaffold_028956_01G000300.1"/>
    <property type="gene ID" value="TraesCLE_scaffold_028956_01G000300"/>
</dbReference>
<reference evidence="7" key="1">
    <citation type="submission" date="2018-08" db="EMBL/GenBank/DDBJ databases">
        <authorList>
            <person name="Rossello M."/>
        </authorList>
    </citation>
    <scope>NUCLEOTIDE SEQUENCE [LARGE SCALE GENOMIC DNA]</scope>
    <source>
        <strain evidence="7">cv. Chinese Spring</strain>
    </source>
</reference>
<accession>A0A3B6GNR8</accession>